<dbReference type="InterPro" id="IPR000177">
    <property type="entry name" value="Apple"/>
</dbReference>
<keyword evidence="21" id="KW-0812">Transmembrane</keyword>
<dbReference type="CDD" id="cd01100">
    <property type="entry name" value="APPLE_Factor_XI_like"/>
    <property type="match status" value="4"/>
</dbReference>
<keyword evidence="21" id="KW-0472">Membrane</keyword>
<keyword evidence="25" id="KW-1185">Reference proteome</keyword>
<dbReference type="SUPFAM" id="SSF50494">
    <property type="entry name" value="Trypsin-like serine proteases"/>
    <property type="match status" value="1"/>
</dbReference>
<dbReference type="FunFam" id="3.50.4.10:FF:000001">
    <property type="entry name" value="Coagulation factor XI"/>
    <property type="match status" value="1"/>
</dbReference>
<feature type="transmembrane region" description="Helical" evidence="21">
    <location>
        <begin position="20"/>
        <end position="36"/>
    </location>
</feature>
<keyword evidence="4" id="KW-0356">Hemostasis</keyword>
<dbReference type="FunFam" id="2.40.10.10:FF:000003">
    <property type="entry name" value="Transmembrane serine protease 3"/>
    <property type="match status" value="1"/>
</dbReference>
<keyword evidence="12" id="KW-0325">Glycoprotein</keyword>
<keyword evidence="9" id="KW-0094">Blood coagulation</keyword>
<evidence type="ECO:0000313" key="25">
    <source>
        <dbReference type="Proteomes" id="UP001066276"/>
    </source>
</evidence>
<keyword evidence="21" id="KW-1133">Transmembrane helix</keyword>
<accession>A0AAV7WN01</accession>
<dbReference type="EMBL" id="JANPWB010000001">
    <property type="protein sequence ID" value="KAJ1215463.1"/>
    <property type="molecule type" value="Genomic_DNA"/>
</dbReference>
<evidence type="ECO:0000256" key="2">
    <source>
        <dbReference type="ARBA" id="ARBA00022525"/>
    </source>
</evidence>
<evidence type="ECO:0000256" key="14">
    <source>
        <dbReference type="ARBA" id="ARBA00051953"/>
    </source>
</evidence>
<evidence type="ECO:0000256" key="18">
    <source>
        <dbReference type="ARBA" id="ARBA00078429"/>
    </source>
</evidence>
<evidence type="ECO:0000256" key="3">
    <source>
        <dbReference type="ARBA" id="ARBA00022670"/>
    </source>
</evidence>
<keyword evidence="13" id="KW-0395">Inflammatory response</keyword>
<evidence type="ECO:0000256" key="21">
    <source>
        <dbReference type="SAM" id="Phobius"/>
    </source>
</evidence>
<dbReference type="EC" id="3.4.21.34" evidence="15"/>
<feature type="domain" description="Apple" evidence="23">
    <location>
        <begin position="128"/>
        <end position="211"/>
    </location>
</feature>
<evidence type="ECO:0000256" key="15">
    <source>
        <dbReference type="ARBA" id="ARBA00066728"/>
    </source>
</evidence>
<organism evidence="24 25">
    <name type="scientific">Pleurodeles waltl</name>
    <name type="common">Iberian ribbed newt</name>
    <dbReference type="NCBI Taxonomy" id="8319"/>
    <lineage>
        <taxon>Eukaryota</taxon>
        <taxon>Metazoa</taxon>
        <taxon>Chordata</taxon>
        <taxon>Craniata</taxon>
        <taxon>Vertebrata</taxon>
        <taxon>Euteleostomi</taxon>
        <taxon>Amphibia</taxon>
        <taxon>Batrachia</taxon>
        <taxon>Caudata</taxon>
        <taxon>Salamandroidea</taxon>
        <taxon>Salamandridae</taxon>
        <taxon>Pleurodelinae</taxon>
        <taxon>Pleurodeles</taxon>
    </lineage>
</organism>
<feature type="domain" description="Apple" evidence="23">
    <location>
        <begin position="39"/>
        <end position="121"/>
    </location>
</feature>
<dbReference type="InterPro" id="IPR003609">
    <property type="entry name" value="Pan_app"/>
</dbReference>
<dbReference type="Gene3D" id="2.40.10.10">
    <property type="entry name" value="Trypsin-like serine proteases"/>
    <property type="match status" value="1"/>
</dbReference>
<dbReference type="PANTHER" id="PTHR24252">
    <property type="entry name" value="ACROSIN-RELATED"/>
    <property type="match status" value="1"/>
</dbReference>
<dbReference type="InterPro" id="IPR009003">
    <property type="entry name" value="Peptidase_S1_PA"/>
</dbReference>
<evidence type="ECO:0000256" key="1">
    <source>
        <dbReference type="ARBA" id="ARBA00004613"/>
    </source>
</evidence>
<dbReference type="AlphaFoldDB" id="A0AAV7WN01"/>
<evidence type="ECO:0000256" key="12">
    <source>
        <dbReference type="ARBA" id="ARBA00023180"/>
    </source>
</evidence>
<evidence type="ECO:0000256" key="13">
    <source>
        <dbReference type="ARBA" id="ARBA00023198"/>
    </source>
</evidence>
<dbReference type="GO" id="GO:0006954">
    <property type="term" value="P:inflammatory response"/>
    <property type="evidence" value="ECO:0007669"/>
    <property type="project" value="UniProtKB-KW"/>
</dbReference>
<dbReference type="PRINTS" id="PR00722">
    <property type="entry name" value="CHYMOTRYPSIN"/>
</dbReference>
<dbReference type="SUPFAM" id="SSF57414">
    <property type="entry name" value="Hairpin loop containing domain-like"/>
    <property type="match status" value="1"/>
</dbReference>
<evidence type="ECO:0000256" key="19">
    <source>
        <dbReference type="ARBA" id="ARBA00082873"/>
    </source>
</evidence>
<dbReference type="Pfam" id="PF00089">
    <property type="entry name" value="Trypsin"/>
    <property type="match status" value="1"/>
</dbReference>
<evidence type="ECO:0000256" key="9">
    <source>
        <dbReference type="ARBA" id="ARBA00023084"/>
    </source>
</evidence>
<dbReference type="InterPro" id="IPR033116">
    <property type="entry name" value="TRYPSIN_SER"/>
</dbReference>
<dbReference type="PANTHER" id="PTHR24252:SF7">
    <property type="entry name" value="HYALIN"/>
    <property type="match status" value="1"/>
</dbReference>
<dbReference type="InterPro" id="IPR001314">
    <property type="entry name" value="Peptidase_S1A"/>
</dbReference>
<keyword evidence="7 20" id="KW-0378">Hydrolase</keyword>
<dbReference type="GO" id="GO:0004252">
    <property type="term" value="F:serine-type endopeptidase activity"/>
    <property type="evidence" value="ECO:0007669"/>
    <property type="project" value="UniProtKB-EC"/>
</dbReference>
<dbReference type="Gene3D" id="3.50.4.10">
    <property type="entry name" value="Hepatocyte Growth Factor"/>
    <property type="match status" value="4"/>
</dbReference>
<name>A0AAV7WN01_PLEWA</name>
<evidence type="ECO:0000256" key="4">
    <source>
        <dbReference type="ARBA" id="ARBA00022696"/>
    </source>
</evidence>
<dbReference type="SMART" id="SM00020">
    <property type="entry name" value="Tryp_SPc"/>
    <property type="match status" value="1"/>
</dbReference>
<keyword evidence="2" id="KW-0964">Secreted</keyword>
<feature type="domain" description="Apple" evidence="23">
    <location>
        <begin position="218"/>
        <end position="301"/>
    </location>
</feature>
<keyword evidence="10" id="KW-0865">Zymogen</keyword>
<dbReference type="GO" id="GO:0007596">
    <property type="term" value="P:blood coagulation"/>
    <property type="evidence" value="ECO:0007669"/>
    <property type="project" value="UniProtKB-KW"/>
</dbReference>
<evidence type="ECO:0000256" key="7">
    <source>
        <dbReference type="ARBA" id="ARBA00022801"/>
    </source>
</evidence>
<evidence type="ECO:0000256" key="11">
    <source>
        <dbReference type="ARBA" id="ARBA00023157"/>
    </source>
</evidence>
<dbReference type="InterPro" id="IPR043504">
    <property type="entry name" value="Peptidase_S1_PA_chymotrypsin"/>
</dbReference>
<feature type="domain" description="Apple" evidence="23">
    <location>
        <begin position="308"/>
        <end position="391"/>
    </location>
</feature>
<keyword evidence="5" id="KW-0732">Signal</keyword>
<dbReference type="PROSITE" id="PS50948">
    <property type="entry name" value="PAN"/>
    <property type="match status" value="4"/>
</dbReference>
<dbReference type="GO" id="GO:0006508">
    <property type="term" value="P:proteolysis"/>
    <property type="evidence" value="ECO:0007669"/>
    <property type="project" value="UniProtKB-KW"/>
</dbReference>
<comment type="catalytic activity">
    <reaction evidence="14">
        <text>Cleaves selectively Arg-|-Xaa and Lys-|-Xaa bonds, including Lys-|-Arg and Arg-|-Ser bonds in (human) kininogen to release bradykinin.</text>
        <dbReference type="EC" id="3.4.21.34"/>
    </reaction>
</comment>
<keyword evidence="8 20" id="KW-0720">Serine protease</keyword>
<comment type="caution">
    <text evidence="24">The sequence shown here is derived from an EMBL/GenBank/DDBJ whole genome shotgun (WGS) entry which is preliminary data.</text>
</comment>
<evidence type="ECO:0000256" key="17">
    <source>
        <dbReference type="ARBA" id="ARBA00078021"/>
    </source>
</evidence>
<reference evidence="24" key="1">
    <citation type="journal article" date="2022" name="bioRxiv">
        <title>Sequencing and chromosome-scale assembly of the giantPleurodeles waltlgenome.</title>
        <authorList>
            <person name="Brown T."/>
            <person name="Elewa A."/>
            <person name="Iarovenko S."/>
            <person name="Subramanian E."/>
            <person name="Araus A.J."/>
            <person name="Petzold A."/>
            <person name="Susuki M."/>
            <person name="Suzuki K.-i.T."/>
            <person name="Hayashi T."/>
            <person name="Toyoda A."/>
            <person name="Oliveira C."/>
            <person name="Osipova E."/>
            <person name="Leigh N.D."/>
            <person name="Simon A."/>
            <person name="Yun M.H."/>
        </authorList>
    </citation>
    <scope>NUCLEOTIDE SEQUENCE</scope>
    <source>
        <strain evidence="24">20211129_DDA</strain>
        <tissue evidence="24">Liver</tissue>
    </source>
</reference>
<dbReference type="PROSITE" id="PS00135">
    <property type="entry name" value="TRYPSIN_SER"/>
    <property type="match status" value="1"/>
</dbReference>
<dbReference type="Proteomes" id="UP001066276">
    <property type="component" value="Chromosome 1_1"/>
</dbReference>
<dbReference type="InterPro" id="IPR018114">
    <property type="entry name" value="TRYPSIN_HIS"/>
</dbReference>
<evidence type="ECO:0000313" key="24">
    <source>
        <dbReference type="EMBL" id="KAJ1215463.1"/>
    </source>
</evidence>
<dbReference type="CDD" id="cd00190">
    <property type="entry name" value="Tryp_SPc"/>
    <property type="match status" value="1"/>
</dbReference>
<evidence type="ECO:0000256" key="8">
    <source>
        <dbReference type="ARBA" id="ARBA00022825"/>
    </source>
</evidence>
<dbReference type="PROSITE" id="PS00134">
    <property type="entry name" value="TRYPSIN_HIS"/>
    <property type="match status" value="1"/>
</dbReference>
<gene>
    <name evidence="24" type="ORF">NDU88_003072</name>
</gene>
<evidence type="ECO:0000259" key="22">
    <source>
        <dbReference type="PROSITE" id="PS50240"/>
    </source>
</evidence>
<keyword evidence="3 20" id="KW-0645">Protease</keyword>
<evidence type="ECO:0000256" key="10">
    <source>
        <dbReference type="ARBA" id="ARBA00023145"/>
    </source>
</evidence>
<sequence length="657" mass="73655">MDPQRFLDRTPTQKQLYRMAWNFGICCFMLHFYSVYSGCTSMLYKDISFQGGDLLSVFAPSVEYCQTACTFDPQCLFFTYLPDSWSKESERFVCFMKDSASGALPNVTLQGAISGQSRKQCNTKLNECTGEVYTGLDMIGVNYNITKVKSLEQCQQQCTNDAHCQFFTYVTDKFHSESLRQVCYFKYTLRGTPTKIRFLANVVSGFSLKPCGLSTAGCTSDIFQNTDFSGDNITSVFAPDIRTCQKICTYYPNCLFFTFVKEEWAVQSQRNLCYLKTSRTGIPTAPQIRENTLSGFSLLSCKIPTAMCPLLVLTDADFVGINLGEVYVSGDKECQQHCTETVRCQFYTYSTAAEACSQNKCKCSLRMSSSGWPTGIRHGQGGISGFSSRLCKVKTTYGCGMPKEFSRRIVGGTDSSIGEWPWQVSLHIKRTGRVQKHACGGSIIANKWIVTAAHCFDVFSKPENWLVYAGILMQSEINAFAPYHKVKKIILHPSYTKHDAEMGYDVALFELETPMNYTDRQLPICLPAKADANKIYSSCWVTGWGYTEESGYISNILQKAEIPRISNKECQSNYNERRISDLMTCAGYKAGGVDSCKGDSGGPFACKSEDVWYLVGITSWGEGCARQEQPGVYTKVSEFTDWILQTIQQCKTMCKTI</sequence>
<dbReference type="PRINTS" id="PR00005">
    <property type="entry name" value="APPLEDOMAIN"/>
</dbReference>
<keyword evidence="6" id="KW-0677">Repeat</keyword>
<protein>
    <recommendedName>
        <fullName evidence="16">Plasma kallikrein</fullName>
        <ecNumber evidence="15">3.4.21.34</ecNumber>
    </recommendedName>
    <alternativeName>
        <fullName evidence="18">Fletcher factor</fullName>
    </alternativeName>
    <alternativeName>
        <fullName evidence="19">Kininogenin</fullName>
    </alternativeName>
    <alternativeName>
        <fullName evidence="17">Plasma prekallikrein</fullName>
    </alternativeName>
</protein>
<evidence type="ECO:0000259" key="23">
    <source>
        <dbReference type="PROSITE" id="PS50948"/>
    </source>
</evidence>
<dbReference type="InterPro" id="IPR001254">
    <property type="entry name" value="Trypsin_dom"/>
</dbReference>
<evidence type="ECO:0000256" key="16">
    <source>
        <dbReference type="ARBA" id="ARBA00070607"/>
    </source>
</evidence>
<comment type="subcellular location">
    <subcellularLocation>
        <location evidence="1">Secreted</location>
    </subcellularLocation>
</comment>
<keyword evidence="11" id="KW-1015">Disulfide bond</keyword>
<dbReference type="PROSITE" id="PS50240">
    <property type="entry name" value="TRYPSIN_DOM"/>
    <property type="match status" value="1"/>
</dbReference>
<dbReference type="Pfam" id="PF00024">
    <property type="entry name" value="PAN_1"/>
    <property type="match status" value="4"/>
</dbReference>
<feature type="domain" description="Peptidase S1" evidence="22">
    <location>
        <begin position="409"/>
        <end position="648"/>
    </location>
</feature>
<proteinExistence type="predicted"/>
<evidence type="ECO:0000256" key="20">
    <source>
        <dbReference type="RuleBase" id="RU363034"/>
    </source>
</evidence>
<dbReference type="SMART" id="SM00223">
    <property type="entry name" value="APPLE"/>
    <property type="match status" value="4"/>
</dbReference>
<dbReference type="GO" id="GO:0005576">
    <property type="term" value="C:extracellular region"/>
    <property type="evidence" value="ECO:0007669"/>
    <property type="project" value="UniProtKB-SubCell"/>
</dbReference>
<evidence type="ECO:0000256" key="6">
    <source>
        <dbReference type="ARBA" id="ARBA00022737"/>
    </source>
</evidence>
<evidence type="ECO:0000256" key="5">
    <source>
        <dbReference type="ARBA" id="ARBA00022729"/>
    </source>
</evidence>